<keyword evidence="5" id="KW-0508">mRNA splicing</keyword>
<accession>A0A3Q7JBI6</accession>
<evidence type="ECO:0000256" key="1">
    <source>
        <dbReference type="ARBA" id="ARBA00004123"/>
    </source>
</evidence>
<dbReference type="InterPro" id="IPR011990">
    <property type="entry name" value="TPR-like_helical_dom_sf"/>
</dbReference>
<dbReference type="GO" id="GO:0000398">
    <property type="term" value="P:mRNA splicing, via spliceosome"/>
    <property type="evidence" value="ECO:0007669"/>
    <property type="project" value="InterPro"/>
</dbReference>
<keyword evidence="3" id="KW-0507">mRNA processing</keyword>
<dbReference type="Proteomes" id="UP000004994">
    <property type="component" value="Chromosome 10"/>
</dbReference>
<comment type="similarity">
    <text evidence="2">Belongs to the crooked-neck family.</text>
</comment>
<reference evidence="7" key="1">
    <citation type="journal article" date="2012" name="Nature">
        <title>The tomato genome sequence provides insights into fleshy fruit evolution.</title>
        <authorList>
            <consortium name="Tomato Genome Consortium"/>
        </authorList>
    </citation>
    <scope>NUCLEOTIDE SEQUENCE [LARGE SCALE GENOMIC DNA]</scope>
    <source>
        <strain evidence="7">cv. Heinz 1706</strain>
    </source>
</reference>
<dbReference type="AlphaFoldDB" id="A0A3Q7JBI6"/>
<evidence type="ECO:0008006" key="9">
    <source>
        <dbReference type="Google" id="ProtNLM"/>
    </source>
</evidence>
<dbReference type="Gramene" id="Solyc10g050500.2.1">
    <property type="protein sequence ID" value="Solyc10g050500.2.1.1"/>
    <property type="gene ID" value="Solyc10g050500.2"/>
</dbReference>
<dbReference type="PANTHER" id="PTHR11246:SF3">
    <property type="entry name" value="CROOKED NECK-LIKE PROTEIN 1"/>
    <property type="match status" value="1"/>
</dbReference>
<evidence type="ECO:0000256" key="6">
    <source>
        <dbReference type="ARBA" id="ARBA00023242"/>
    </source>
</evidence>
<dbReference type="PaxDb" id="4081-Solyc10g050500.1.1"/>
<organism evidence="7">
    <name type="scientific">Solanum lycopersicum</name>
    <name type="common">Tomato</name>
    <name type="synonym">Lycopersicon esculentum</name>
    <dbReference type="NCBI Taxonomy" id="4081"/>
    <lineage>
        <taxon>Eukaryota</taxon>
        <taxon>Viridiplantae</taxon>
        <taxon>Streptophyta</taxon>
        <taxon>Embryophyta</taxon>
        <taxon>Tracheophyta</taxon>
        <taxon>Spermatophyta</taxon>
        <taxon>Magnoliopsida</taxon>
        <taxon>eudicotyledons</taxon>
        <taxon>Gunneridae</taxon>
        <taxon>Pentapetalae</taxon>
        <taxon>asterids</taxon>
        <taxon>lamiids</taxon>
        <taxon>Solanales</taxon>
        <taxon>Solanaceae</taxon>
        <taxon>Solanoideae</taxon>
        <taxon>Solaneae</taxon>
        <taxon>Solanum</taxon>
        <taxon>Solanum subgen. Lycopersicon</taxon>
    </lineage>
</organism>
<dbReference type="InParanoid" id="A0A3Q7JBI6"/>
<evidence type="ECO:0000256" key="2">
    <source>
        <dbReference type="ARBA" id="ARBA00008644"/>
    </source>
</evidence>
<dbReference type="PANTHER" id="PTHR11246">
    <property type="entry name" value="PRE-MRNA SPLICING FACTOR"/>
    <property type="match status" value="1"/>
</dbReference>
<sequence length="68" mass="8421">DLAVTFCPKIDQLLYKYIYMKEMMLNNVAGARQVFERWITWTPAQKSWLFYIEFELRYNETDKAREFR</sequence>
<evidence type="ECO:0000256" key="5">
    <source>
        <dbReference type="ARBA" id="ARBA00023187"/>
    </source>
</evidence>
<evidence type="ECO:0000313" key="7">
    <source>
        <dbReference type="EnsemblPlants" id="Solyc10g050500.2.1.1"/>
    </source>
</evidence>
<comment type="subcellular location">
    <subcellularLocation>
        <location evidence="1">Nucleus</location>
    </subcellularLocation>
</comment>
<dbReference type="Gene3D" id="1.25.40.10">
    <property type="entry name" value="Tetratricopeptide repeat domain"/>
    <property type="match status" value="1"/>
</dbReference>
<dbReference type="EnsemblPlants" id="Solyc10g050500.2.1">
    <property type="protein sequence ID" value="Solyc10g050500.2.1.1"/>
    <property type="gene ID" value="Solyc10g050500.2"/>
</dbReference>
<dbReference type="STRING" id="4081.A0A3Q7JBI6"/>
<keyword evidence="8" id="KW-1185">Reference proteome</keyword>
<keyword evidence="4" id="KW-0677">Repeat</keyword>
<protein>
    <recommendedName>
        <fullName evidence="9">Crooked neck protein</fullName>
    </recommendedName>
</protein>
<reference evidence="7" key="2">
    <citation type="submission" date="2019-01" db="UniProtKB">
        <authorList>
            <consortium name="EnsemblPlants"/>
        </authorList>
    </citation>
    <scope>IDENTIFICATION</scope>
    <source>
        <strain evidence="7">cv. Heinz 1706</strain>
    </source>
</reference>
<keyword evidence="6" id="KW-0539">Nucleus</keyword>
<evidence type="ECO:0000313" key="8">
    <source>
        <dbReference type="Proteomes" id="UP000004994"/>
    </source>
</evidence>
<dbReference type="SUPFAM" id="SSF48452">
    <property type="entry name" value="TPR-like"/>
    <property type="match status" value="1"/>
</dbReference>
<dbReference type="InterPro" id="IPR045075">
    <property type="entry name" value="Syf1-like"/>
</dbReference>
<evidence type="ECO:0000256" key="4">
    <source>
        <dbReference type="ARBA" id="ARBA00022737"/>
    </source>
</evidence>
<dbReference type="SMR" id="A0A3Q7JBI6"/>
<proteinExistence type="inferred from homology"/>
<evidence type="ECO:0000256" key="3">
    <source>
        <dbReference type="ARBA" id="ARBA00022664"/>
    </source>
</evidence>
<name>A0A3Q7JBI6_SOLLC</name>
<dbReference type="GO" id="GO:0005634">
    <property type="term" value="C:nucleus"/>
    <property type="evidence" value="ECO:0007669"/>
    <property type="project" value="UniProtKB-SubCell"/>
</dbReference>